<protein>
    <submittedName>
        <fullName evidence="1 3">Uncharacterized protein</fullName>
    </submittedName>
</protein>
<gene>
    <name evidence="1" type="ORF">NBR_LOCUS6232</name>
</gene>
<reference evidence="1 2" key="2">
    <citation type="submission" date="2018-11" db="EMBL/GenBank/DDBJ databases">
        <authorList>
            <consortium name="Pathogen Informatics"/>
        </authorList>
    </citation>
    <scope>NUCLEOTIDE SEQUENCE [LARGE SCALE GENOMIC DNA]</scope>
</reference>
<dbReference type="AlphaFoldDB" id="A0A0N4XU67"/>
<accession>A0A0N4XU67</accession>
<sequence>MDVSANIQQAPEAFRFVEKSKRLAKLSIVTFRRDRLPLEDDGPVKQRYSPYPAKAYLQLLTRTGAASASFYPGFCHFSLLDELLQLISPISDSRFTTSKA</sequence>
<dbReference type="EMBL" id="UYSL01019786">
    <property type="protein sequence ID" value="VDL69821.1"/>
    <property type="molecule type" value="Genomic_DNA"/>
</dbReference>
<evidence type="ECO:0000313" key="2">
    <source>
        <dbReference type="Proteomes" id="UP000271162"/>
    </source>
</evidence>
<name>A0A0N4XU67_NIPBR</name>
<organism evidence="3">
    <name type="scientific">Nippostrongylus brasiliensis</name>
    <name type="common">Rat hookworm</name>
    <dbReference type="NCBI Taxonomy" id="27835"/>
    <lineage>
        <taxon>Eukaryota</taxon>
        <taxon>Metazoa</taxon>
        <taxon>Ecdysozoa</taxon>
        <taxon>Nematoda</taxon>
        <taxon>Chromadorea</taxon>
        <taxon>Rhabditida</taxon>
        <taxon>Rhabditina</taxon>
        <taxon>Rhabditomorpha</taxon>
        <taxon>Strongyloidea</taxon>
        <taxon>Heligmosomidae</taxon>
        <taxon>Nippostrongylus</taxon>
    </lineage>
</organism>
<proteinExistence type="predicted"/>
<dbReference type="Proteomes" id="UP000271162">
    <property type="component" value="Unassembled WGS sequence"/>
</dbReference>
<evidence type="ECO:0000313" key="3">
    <source>
        <dbReference type="WBParaSite" id="NBR_0000623101-mRNA-1"/>
    </source>
</evidence>
<keyword evidence="2" id="KW-1185">Reference proteome</keyword>
<evidence type="ECO:0000313" key="1">
    <source>
        <dbReference type="EMBL" id="VDL69821.1"/>
    </source>
</evidence>
<dbReference type="WBParaSite" id="NBR_0000623101-mRNA-1">
    <property type="protein sequence ID" value="NBR_0000623101-mRNA-1"/>
    <property type="gene ID" value="NBR_0000623101"/>
</dbReference>
<reference evidence="3" key="1">
    <citation type="submission" date="2017-02" db="UniProtKB">
        <authorList>
            <consortium name="WormBaseParasite"/>
        </authorList>
    </citation>
    <scope>IDENTIFICATION</scope>
</reference>